<dbReference type="GeneID" id="25411565"/>
<dbReference type="OrthoDB" id="2289094at2759"/>
<feature type="compositionally biased region" description="Polar residues" evidence="2">
    <location>
        <begin position="380"/>
        <end position="393"/>
    </location>
</feature>
<dbReference type="Proteomes" id="UP000027730">
    <property type="component" value="Unassembled WGS sequence"/>
</dbReference>
<dbReference type="HOGENOM" id="CLU_035506_0_0_1"/>
<feature type="compositionally biased region" description="Polar residues" evidence="2">
    <location>
        <begin position="401"/>
        <end position="410"/>
    </location>
</feature>
<evidence type="ECO:0000256" key="2">
    <source>
        <dbReference type="SAM" id="MobiDB-lite"/>
    </source>
</evidence>
<dbReference type="EMBL" id="KL584715">
    <property type="protein sequence ID" value="KEQ70944.1"/>
    <property type="molecule type" value="Genomic_DNA"/>
</dbReference>
<dbReference type="AlphaFoldDB" id="A0A074WH42"/>
<feature type="compositionally biased region" description="Polar residues" evidence="2">
    <location>
        <begin position="476"/>
        <end position="486"/>
    </location>
</feature>
<sequence length="561" mass="62573">MQNLAEEGQNLTIDLDALRKEMESEKQRQIATEEERIMTLNKRQIEEKRLETKLATVETERQEAAATIAQLTSEKDDTSKEFDALASQLENLTIELDQTKQSLIDNGTDSDSKIKTLEDKLQETLVENAALSKQSQFLRPTTPANKTISYSRSASVGSLSQRSGAEDYFGRSESDVSDMGKVIFANESLFVQKIKEQVDSLEQARDKLNDVYTQRYDAMVDETARREEQLESQHASELEAARNKLRASHSQPLDTGIQPSTSTFFASNEFQAQDNRLVLEHAERLANRKSQVQHHYRLQFTALSEDYDKKITELLGEKEMLDSDLSIGPEKFEEMSEQIDRLHSATNSPASIRHRPLRSQTSIDHLLQGSSGSGGGSQRLYRNTETYRPNTRGESPGGMTSRPQSSTSAHGSLRRKTSHGRFSSFIGRVSSPFSSSRSSRSSVSGAANSRPNTTGHTGHRVVSTPPPSSRPEYFTHSISEGSSTLGRAQVRPMTAEAREHADMDFSIGPERFEALQQGNLTQNEETAVGRRGSAAKGESEQHKSPKMLRHISGSIRRKMKS</sequence>
<proteinExistence type="predicted"/>
<evidence type="ECO:0000313" key="4">
    <source>
        <dbReference type="Proteomes" id="UP000027730"/>
    </source>
</evidence>
<feature type="compositionally biased region" description="Basic residues" evidence="2">
    <location>
        <begin position="544"/>
        <end position="561"/>
    </location>
</feature>
<feature type="compositionally biased region" description="Low complexity" evidence="2">
    <location>
        <begin position="423"/>
        <end position="450"/>
    </location>
</feature>
<gene>
    <name evidence="3" type="ORF">M436DRAFT_52291</name>
</gene>
<feature type="region of interest" description="Disordered" evidence="2">
    <location>
        <begin position="515"/>
        <end position="561"/>
    </location>
</feature>
<feature type="region of interest" description="Disordered" evidence="2">
    <location>
        <begin position="364"/>
        <end position="494"/>
    </location>
</feature>
<dbReference type="STRING" id="1043004.A0A074WH42"/>
<accession>A0A074WH42</accession>
<evidence type="ECO:0000256" key="1">
    <source>
        <dbReference type="SAM" id="Coils"/>
    </source>
</evidence>
<keyword evidence="1" id="KW-0175">Coiled coil</keyword>
<organism evidence="3 4">
    <name type="scientific">Aureobasidium namibiae CBS 147.97</name>
    <dbReference type="NCBI Taxonomy" id="1043004"/>
    <lineage>
        <taxon>Eukaryota</taxon>
        <taxon>Fungi</taxon>
        <taxon>Dikarya</taxon>
        <taxon>Ascomycota</taxon>
        <taxon>Pezizomycotina</taxon>
        <taxon>Dothideomycetes</taxon>
        <taxon>Dothideomycetidae</taxon>
        <taxon>Dothideales</taxon>
        <taxon>Saccotheciaceae</taxon>
        <taxon>Aureobasidium</taxon>
    </lineage>
</organism>
<name>A0A074WH42_9PEZI</name>
<feature type="region of interest" description="Disordered" evidence="2">
    <location>
        <begin position="235"/>
        <end position="256"/>
    </location>
</feature>
<evidence type="ECO:0000313" key="3">
    <source>
        <dbReference type="EMBL" id="KEQ70944.1"/>
    </source>
</evidence>
<feature type="compositionally biased region" description="Polar residues" evidence="2">
    <location>
        <begin position="516"/>
        <end position="525"/>
    </location>
</feature>
<dbReference type="RefSeq" id="XP_013425144.1">
    <property type="nucleotide sequence ID" value="XM_013569690.1"/>
</dbReference>
<feature type="coiled-coil region" evidence="1">
    <location>
        <begin position="1"/>
        <end position="134"/>
    </location>
</feature>
<reference evidence="3 4" key="1">
    <citation type="journal article" date="2014" name="BMC Genomics">
        <title>Genome sequencing of four Aureobasidium pullulans varieties: biotechnological potential, stress tolerance, and description of new species.</title>
        <authorList>
            <person name="Gostin Ar C."/>
            <person name="Ohm R.A."/>
            <person name="Kogej T."/>
            <person name="Sonjak S."/>
            <person name="Turk M."/>
            <person name="Zajc J."/>
            <person name="Zalar P."/>
            <person name="Grube M."/>
            <person name="Sun H."/>
            <person name="Han J."/>
            <person name="Sharma A."/>
            <person name="Chiniquy J."/>
            <person name="Ngan C.Y."/>
            <person name="Lipzen A."/>
            <person name="Barry K."/>
            <person name="Grigoriev I.V."/>
            <person name="Gunde-Cimerman N."/>
        </authorList>
    </citation>
    <scope>NUCLEOTIDE SEQUENCE [LARGE SCALE GENOMIC DNA]</scope>
    <source>
        <strain evidence="3 4">CBS 147.97</strain>
    </source>
</reference>
<keyword evidence="4" id="KW-1185">Reference proteome</keyword>
<protein>
    <submittedName>
        <fullName evidence="3">Uncharacterized protein</fullName>
    </submittedName>
</protein>